<dbReference type="Proteomes" id="UP000013521">
    <property type="component" value="Unassembled WGS sequence"/>
</dbReference>
<dbReference type="AlphaFoldDB" id="R1G2Y9"/>
<proteinExistence type="predicted"/>
<evidence type="ECO:0000313" key="2">
    <source>
        <dbReference type="EMBL" id="EOD45790.1"/>
    </source>
</evidence>
<organism evidence="2 3">
    <name type="scientific">Botryosphaeria parva (strain UCR-NP2)</name>
    <name type="common">Grapevine canker fungus</name>
    <name type="synonym">Neofusicoccum parvum</name>
    <dbReference type="NCBI Taxonomy" id="1287680"/>
    <lineage>
        <taxon>Eukaryota</taxon>
        <taxon>Fungi</taxon>
        <taxon>Dikarya</taxon>
        <taxon>Ascomycota</taxon>
        <taxon>Pezizomycotina</taxon>
        <taxon>Dothideomycetes</taxon>
        <taxon>Dothideomycetes incertae sedis</taxon>
        <taxon>Botryosphaeriales</taxon>
        <taxon>Botryosphaeriaceae</taxon>
        <taxon>Neofusicoccum</taxon>
    </lineage>
</organism>
<keyword evidence="1" id="KW-0732">Signal</keyword>
<sequence length="108" mass="11816">MNFKIATALLAILPAWLAYASPIGTVRSVDSEEGQEEVQAWGGDLNAIDFKTKRNEVEDAETADVQAWGGDLNAIDFKTKRGEAEEAETEDVQAWGGDLNAIDFKRDV</sequence>
<dbReference type="EMBL" id="KB916544">
    <property type="protein sequence ID" value="EOD45790.1"/>
    <property type="molecule type" value="Genomic_DNA"/>
</dbReference>
<evidence type="ECO:0000256" key="1">
    <source>
        <dbReference type="SAM" id="SignalP"/>
    </source>
</evidence>
<dbReference type="HOGENOM" id="CLU_2196556_0_0_1"/>
<dbReference type="KEGG" id="npa:UCRNP2_7477"/>
<protein>
    <submittedName>
        <fullName evidence="2">Uncharacterized protein</fullName>
    </submittedName>
</protein>
<gene>
    <name evidence="2" type="ORF">UCRNP2_7477</name>
</gene>
<reference evidence="3" key="1">
    <citation type="journal article" date="2013" name="Genome Announc.">
        <title>Draft genome sequence of Neofusicoccum parvum isolate UCR-NP2, a fungal vascular pathogen associated with grapevine cankers.</title>
        <authorList>
            <person name="Blanco-Ulate B."/>
            <person name="Rolshausen P."/>
            <person name="Cantu D."/>
        </authorList>
    </citation>
    <scope>NUCLEOTIDE SEQUENCE [LARGE SCALE GENOMIC DNA]</scope>
    <source>
        <strain evidence="3">UCR-NP2</strain>
    </source>
</reference>
<name>R1G2Y9_BOTPV</name>
<feature type="signal peptide" evidence="1">
    <location>
        <begin position="1"/>
        <end position="20"/>
    </location>
</feature>
<feature type="chain" id="PRO_5004350986" evidence="1">
    <location>
        <begin position="21"/>
        <end position="108"/>
    </location>
</feature>
<evidence type="ECO:0000313" key="3">
    <source>
        <dbReference type="Proteomes" id="UP000013521"/>
    </source>
</evidence>
<accession>R1G2Y9</accession>